<sequence length="582" mass="62417">MSLTELVPPRTPVDQAERGRGHRGLRRPNFSSEFLVAGVVVVVVAFLSLVPVIYLLAGTFFPRGSFTLEVFREAYSSSILLDMAKNSLVYSIGATVLATVVGTGLAYLVARTDVPMKGLAYAAALVPMIIPGVLHTIAWIFLGSPQIGAVNKLVEPLLGPGFFNIFSMGGMIFVEGIHMAPLTFLLMFAAFKNMDPALEEAALMSGSKPMAVFLRVTLPLVKPALALSTLILFIRAFASFEVPALLGQSSGIWVFTSRIYFALSGYPADYATAGAYSVLMLAVLAAFTVWQARLNKNAKSYQTISGKGFRPSTVPLRGFRRIAGAGVLVYFVISSLLPVLMLVYSSLLGYYAPPTLSAFGRMGLENYVELFMSPTTVSAFTNSILLAVGSATIVMLLTAVIAWLVVRGRIRGGAVLNGLAMVPIGIPGLILGVAMLFFYLRVPLPIYGTLLILLISYVTVFLPFGLSYATSAMFQISAQLEESAKVSGASWFYLFRRVTLPLLMPGLLAGWTFIVLVAVRELGASLLLYSPGDEVLSVVIWQQWSDGRMGQLSALGVVMIAMLALLVAGARKLGANVGVQSP</sequence>
<dbReference type="PANTHER" id="PTHR43357">
    <property type="entry name" value="INNER MEMBRANE ABC TRANSPORTER PERMEASE PROTEIN YDCV"/>
    <property type="match status" value="1"/>
</dbReference>
<feature type="transmembrane region" description="Helical" evidence="8">
    <location>
        <begin position="446"/>
        <end position="469"/>
    </location>
</feature>
<dbReference type="STRING" id="134601.AFA91_19625"/>
<keyword evidence="2 8" id="KW-0813">Transport</keyword>
<dbReference type="AlphaFoldDB" id="A0A0K0X8H6"/>
<dbReference type="Proteomes" id="UP000062255">
    <property type="component" value="Chromosome"/>
</dbReference>
<evidence type="ECO:0000256" key="6">
    <source>
        <dbReference type="ARBA" id="ARBA00022989"/>
    </source>
</evidence>
<keyword evidence="4" id="KW-0997">Cell inner membrane</keyword>
<evidence type="ECO:0000256" key="2">
    <source>
        <dbReference type="ARBA" id="ARBA00022448"/>
    </source>
</evidence>
<feature type="transmembrane region" description="Helical" evidence="8">
    <location>
        <begin position="88"/>
        <end position="109"/>
    </location>
</feature>
<dbReference type="RefSeq" id="WP_083452943.1">
    <property type="nucleotide sequence ID" value="NZ_CP012150.1"/>
</dbReference>
<feature type="transmembrane region" description="Helical" evidence="8">
    <location>
        <begin position="212"/>
        <end position="238"/>
    </location>
</feature>
<dbReference type="Pfam" id="PF00528">
    <property type="entry name" value="BPD_transp_1"/>
    <property type="match status" value="2"/>
</dbReference>
<name>A0A0K0X8H6_MYCGD</name>
<dbReference type="SUPFAM" id="SSF161098">
    <property type="entry name" value="MetI-like"/>
    <property type="match status" value="2"/>
</dbReference>
<keyword evidence="5 8" id="KW-0812">Transmembrane</keyword>
<comment type="subcellular location">
    <subcellularLocation>
        <location evidence="1">Cell inner membrane</location>
        <topology evidence="1">Multi-pass membrane protein</topology>
    </subcellularLocation>
    <subcellularLocation>
        <location evidence="8">Cell membrane</location>
        <topology evidence="8">Multi-pass membrane protein</topology>
    </subcellularLocation>
</comment>
<feature type="region of interest" description="Disordered" evidence="9">
    <location>
        <begin position="1"/>
        <end position="24"/>
    </location>
</feature>
<dbReference type="CDD" id="cd06261">
    <property type="entry name" value="TM_PBP2"/>
    <property type="match status" value="2"/>
</dbReference>
<evidence type="ECO:0000313" key="11">
    <source>
        <dbReference type="EMBL" id="AKS33734.1"/>
    </source>
</evidence>
<feature type="transmembrane region" description="Helical" evidence="8">
    <location>
        <begin position="327"/>
        <end position="352"/>
    </location>
</feature>
<protein>
    <submittedName>
        <fullName evidence="11">ABC transporter permease</fullName>
    </submittedName>
</protein>
<dbReference type="PROSITE" id="PS50928">
    <property type="entry name" value="ABC_TM1"/>
    <property type="match status" value="2"/>
</dbReference>
<feature type="transmembrane region" description="Helical" evidence="8">
    <location>
        <begin position="549"/>
        <end position="568"/>
    </location>
</feature>
<feature type="transmembrane region" description="Helical" evidence="8">
    <location>
        <begin position="270"/>
        <end position="290"/>
    </location>
</feature>
<evidence type="ECO:0000256" key="3">
    <source>
        <dbReference type="ARBA" id="ARBA00022475"/>
    </source>
</evidence>
<dbReference type="GO" id="GO:0005886">
    <property type="term" value="C:plasma membrane"/>
    <property type="evidence" value="ECO:0007669"/>
    <property type="project" value="UniProtKB-SubCell"/>
</dbReference>
<dbReference type="GO" id="GO:0055085">
    <property type="term" value="P:transmembrane transport"/>
    <property type="evidence" value="ECO:0007669"/>
    <property type="project" value="InterPro"/>
</dbReference>
<feature type="transmembrane region" description="Helical" evidence="8">
    <location>
        <begin position="384"/>
        <end position="406"/>
    </location>
</feature>
<evidence type="ECO:0000313" key="12">
    <source>
        <dbReference type="Proteomes" id="UP000062255"/>
    </source>
</evidence>
<feature type="transmembrane region" description="Helical" evidence="8">
    <location>
        <begin position="502"/>
        <end position="529"/>
    </location>
</feature>
<evidence type="ECO:0000256" key="5">
    <source>
        <dbReference type="ARBA" id="ARBA00022692"/>
    </source>
</evidence>
<accession>A0A0K0X8H6</accession>
<feature type="transmembrane region" description="Helical" evidence="8">
    <location>
        <begin position="162"/>
        <end position="191"/>
    </location>
</feature>
<feature type="transmembrane region" description="Helical" evidence="8">
    <location>
        <begin position="34"/>
        <end position="57"/>
    </location>
</feature>
<feature type="domain" description="ABC transmembrane type-1" evidence="10">
    <location>
        <begin position="380"/>
        <end position="570"/>
    </location>
</feature>
<organism evidence="11 12">
    <name type="scientific">Mycolicibacterium goodii</name>
    <name type="common">Mycobacterium goodii</name>
    <dbReference type="NCBI Taxonomy" id="134601"/>
    <lineage>
        <taxon>Bacteria</taxon>
        <taxon>Bacillati</taxon>
        <taxon>Actinomycetota</taxon>
        <taxon>Actinomycetes</taxon>
        <taxon>Mycobacteriales</taxon>
        <taxon>Mycobacteriaceae</taxon>
        <taxon>Mycolicibacterium</taxon>
    </lineage>
</organism>
<dbReference type="PATRIC" id="fig|134601.6.peg.4064"/>
<dbReference type="InterPro" id="IPR035906">
    <property type="entry name" value="MetI-like_sf"/>
</dbReference>
<comment type="similarity">
    <text evidence="8">Belongs to the binding-protein-dependent transport system permease family.</text>
</comment>
<feature type="domain" description="ABC transmembrane type-1" evidence="10">
    <location>
        <begin position="84"/>
        <end position="291"/>
    </location>
</feature>
<evidence type="ECO:0000256" key="7">
    <source>
        <dbReference type="ARBA" id="ARBA00023136"/>
    </source>
</evidence>
<evidence type="ECO:0000256" key="1">
    <source>
        <dbReference type="ARBA" id="ARBA00004429"/>
    </source>
</evidence>
<dbReference type="InterPro" id="IPR000515">
    <property type="entry name" value="MetI-like"/>
</dbReference>
<dbReference type="OrthoDB" id="5100908at2"/>
<dbReference type="EMBL" id="CP012150">
    <property type="protein sequence ID" value="AKS33734.1"/>
    <property type="molecule type" value="Genomic_DNA"/>
</dbReference>
<keyword evidence="6 8" id="KW-1133">Transmembrane helix</keyword>
<feature type="transmembrane region" description="Helical" evidence="8">
    <location>
        <begin position="418"/>
        <end position="440"/>
    </location>
</feature>
<dbReference type="KEGG" id="mgo:AFA91_19625"/>
<proteinExistence type="inferred from homology"/>
<evidence type="ECO:0000256" key="9">
    <source>
        <dbReference type="SAM" id="MobiDB-lite"/>
    </source>
</evidence>
<reference evidence="11 12" key="1">
    <citation type="submission" date="2015-07" db="EMBL/GenBank/DDBJ databases">
        <title>Complete genome sequence of Mycobacterium goodii X7B, a facultative thermophilic biodesulfurizing bacterium.</title>
        <authorList>
            <person name="Yu B."/>
            <person name="Li F."/>
            <person name="Xu P."/>
        </authorList>
    </citation>
    <scope>NUCLEOTIDE SEQUENCE [LARGE SCALE GENOMIC DNA]</scope>
    <source>
        <strain evidence="11 12">X7B</strain>
    </source>
</reference>
<evidence type="ECO:0000256" key="8">
    <source>
        <dbReference type="RuleBase" id="RU363032"/>
    </source>
</evidence>
<dbReference type="PANTHER" id="PTHR43357:SF4">
    <property type="entry name" value="INNER MEMBRANE ABC TRANSPORTER PERMEASE PROTEIN YDCV"/>
    <property type="match status" value="1"/>
</dbReference>
<feature type="transmembrane region" description="Helical" evidence="8">
    <location>
        <begin position="121"/>
        <end position="142"/>
    </location>
</feature>
<keyword evidence="3" id="KW-1003">Cell membrane</keyword>
<evidence type="ECO:0000259" key="10">
    <source>
        <dbReference type="PROSITE" id="PS50928"/>
    </source>
</evidence>
<gene>
    <name evidence="11" type="ORF">AFA91_19625</name>
</gene>
<evidence type="ECO:0000256" key="4">
    <source>
        <dbReference type="ARBA" id="ARBA00022519"/>
    </source>
</evidence>
<keyword evidence="7 8" id="KW-0472">Membrane</keyword>
<dbReference type="Gene3D" id="1.10.3720.10">
    <property type="entry name" value="MetI-like"/>
    <property type="match status" value="2"/>
</dbReference>